<organism evidence="2 3">
    <name type="scientific">Enterovibrio gelatinilyticus</name>
    <dbReference type="NCBI Taxonomy" id="2899819"/>
    <lineage>
        <taxon>Bacteria</taxon>
        <taxon>Pseudomonadati</taxon>
        <taxon>Pseudomonadota</taxon>
        <taxon>Gammaproteobacteria</taxon>
        <taxon>Vibrionales</taxon>
        <taxon>Vibrionaceae</taxon>
        <taxon>Enterovibrio</taxon>
    </lineage>
</organism>
<keyword evidence="3" id="KW-1185">Reference proteome</keyword>
<comment type="caution">
    <text evidence="2">The sequence shown here is derived from an EMBL/GenBank/DDBJ whole genome shotgun (WGS) entry which is preliminary data.</text>
</comment>
<dbReference type="EMBL" id="JAJUBC010000020">
    <property type="protein sequence ID" value="MDD1794709.1"/>
    <property type="molecule type" value="Genomic_DNA"/>
</dbReference>
<dbReference type="RefSeq" id="WP_274165534.1">
    <property type="nucleotide sequence ID" value="NZ_JAJUBC010000020.1"/>
</dbReference>
<dbReference type="InterPro" id="IPR036928">
    <property type="entry name" value="AS_sf"/>
</dbReference>
<name>A0ABT5R382_9GAMM</name>
<reference evidence="2" key="1">
    <citation type="submission" date="2021-12" db="EMBL/GenBank/DDBJ databases">
        <title>Enterovibrio ZSDZ35 sp. nov. and Enterovibrio ZSDZ42 sp. nov., isolated from coastal seawater in Qingdao.</title>
        <authorList>
            <person name="Zhang P."/>
        </authorList>
    </citation>
    <scope>NUCLEOTIDE SEQUENCE</scope>
    <source>
        <strain evidence="2">ZSDZ42</strain>
    </source>
</reference>
<sequence length="384" mass="41766">MSEESYFLKALKPIRQDVPSGVISRQRLVVSDCVSVKGLVTGIGIPEWSDGHAPAKNDASVVTTLMHSGCKLLGKTQSDDFGTSISGLNPFLATLTNPILPNIRLGGSSSGAAVAVAKGTATIAIGNDCCGGVLIPASYCHLFAYRPSQGMVDLRGVAALSPSFDAIGFMTKKLPVLQQVAEKCWTKPAKAVRLRAMKYATSLFQDLLPIEAMLEWEVTMNKAKIYVEHVPNFSKLALTQAHNIHSVMLGREVDLQYGQWLDVHNPKLSDETAEHLERIRGNSFKEFVVTKKKRELFSDNMQGFFSSGEVLMIPTSPGQAPDNMFVDNTFLLNQRRLYAIAEVAGLAQLTIPFVTVGGAPMGISFLAHPGEDRLLFEAASRWLV</sequence>
<dbReference type="Proteomes" id="UP001149400">
    <property type="component" value="Unassembled WGS sequence"/>
</dbReference>
<dbReference type="PANTHER" id="PTHR46310">
    <property type="entry name" value="AMIDASE 1"/>
    <property type="match status" value="1"/>
</dbReference>
<dbReference type="Pfam" id="PF01425">
    <property type="entry name" value="Amidase"/>
    <property type="match status" value="1"/>
</dbReference>
<accession>A0ABT5R382</accession>
<feature type="domain" description="Amidase" evidence="1">
    <location>
        <begin position="30"/>
        <end position="187"/>
    </location>
</feature>
<evidence type="ECO:0000259" key="1">
    <source>
        <dbReference type="Pfam" id="PF01425"/>
    </source>
</evidence>
<dbReference type="PANTHER" id="PTHR46310:SF7">
    <property type="entry name" value="AMIDASE 1"/>
    <property type="match status" value="1"/>
</dbReference>
<dbReference type="Gene3D" id="3.90.1300.10">
    <property type="entry name" value="Amidase signature (AS) domain"/>
    <property type="match status" value="1"/>
</dbReference>
<gene>
    <name evidence="2" type="ORF">LRP50_16360</name>
</gene>
<dbReference type="SUPFAM" id="SSF75304">
    <property type="entry name" value="Amidase signature (AS) enzymes"/>
    <property type="match status" value="1"/>
</dbReference>
<evidence type="ECO:0000313" key="2">
    <source>
        <dbReference type="EMBL" id="MDD1794709.1"/>
    </source>
</evidence>
<protein>
    <recommendedName>
        <fullName evidence="1">Amidase domain-containing protein</fullName>
    </recommendedName>
</protein>
<proteinExistence type="predicted"/>
<evidence type="ECO:0000313" key="3">
    <source>
        <dbReference type="Proteomes" id="UP001149400"/>
    </source>
</evidence>
<dbReference type="InterPro" id="IPR023631">
    <property type="entry name" value="Amidase_dom"/>
</dbReference>